<dbReference type="Proteomes" id="UP000887566">
    <property type="component" value="Unplaced"/>
</dbReference>
<evidence type="ECO:0000313" key="2">
    <source>
        <dbReference type="Proteomes" id="UP000887566"/>
    </source>
</evidence>
<dbReference type="AlphaFoldDB" id="A0A914WHD5"/>
<dbReference type="SUPFAM" id="SSF53649">
    <property type="entry name" value="Alkaline phosphatase-like"/>
    <property type="match status" value="1"/>
</dbReference>
<evidence type="ECO:0000256" key="1">
    <source>
        <dbReference type="SAM" id="SignalP"/>
    </source>
</evidence>
<dbReference type="PANTHER" id="PTHR10974">
    <property type="entry name" value="FI08016P-RELATED"/>
    <property type="match status" value="1"/>
</dbReference>
<organism evidence="2 3">
    <name type="scientific">Plectus sambesii</name>
    <dbReference type="NCBI Taxonomy" id="2011161"/>
    <lineage>
        <taxon>Eukaryota</taxon>
        <taxon>Metazoa</taxon>
        <taxon>Ecdysozoa</taxon>
        <taxon>Nematoda</taxon>
        <taxon>Chromadorea</taxon>
        <taxon>Plectida</taxon>
        <taxon>Plectina</taxon>
        <taxon>Plectoidea</taxon>
        <taxon>Plectidae</taxon>
        <taxon>Plectus</taxon>
    </lineage>
</organism>
<evidence type="ECO:0000313" key="3">
    <source>
        <dbReference type="WBParaSite" id="PSAMB.scaffold4016size15981.g23168.t1"/>
    </source>
</evidence>
<dbReference type="WBParaSite" id="PSAMB.scaffold4016size15981.g23168.t1">
    <property type="protein sequence ID" value="PSAMB.scaffold4016size15981.g23168.t1"/>
    <property type="gene ID" value="PSAMB.scaffold4016size15981.g23168"/>
</dbReference>
<keyword evidence="2" id="KW-1185">Reference proteome</keyword>
<accession>A0A914WHD5</accession>
<dbReference type="InterPro" id="IPR017850">
    <property type="entry name" value="Alkaline_phosphatase_core_sf"/>
</dbReference>
<dbReference type="FunFam" id="3.40.720.10:FF:000017">
    <property type="entry name" value="Predicted protein"/>
    <property type="match status" value="1"/>
</dbReference>
<dbReference type="PANTHER" id="PTHR10974:SF6">
    <property type="entry name" value="PROTEIN CBG19234"/>
    <property type="match status" value="1"/>
</dbReference>
<proteinExistence type="predicted"/>
<keyword evidence="1" id="KW-0732">Signal</keyword>
<feature type="chain" id="PRO_5037802761" evidence="1">
    <location>
        <begin position="26"/>
        <end position="683"/>
    </location>
</feature>
<name>A0A914WHD5_9BILA</name>
<dbReference type="CDD" id="cd16021">
    <property type="entry name" value="ALP_like"/>
    <property type="match status" value="1"/>
</dbReference>
<dbReference type="GO" id="GO:0005615">
    <property type="term" value="C:extracellular space"/>
    <property type="evidence" value="ECO:0007669"/>
    <property type="project" value="TreeGrafter"/>
</dbReference>
<protein>
    <submittedName>
        <fullName evidence="3">Uncharacterized protein</fullName>
    </submittedName>
</protein>
<dbReference type="InterPro" id="IPR004245">
    <property type="entry name" value="DUF229"/>
</dbReference>
<dbReference type="Gene3D" id="3.40.720.10">
    <property type="entry name" value="Alkaline Phosphatase, subunit A"/>
    <property type="match status" value="1"/>
</dbReference>
<sequence length="683" mass="79481">MCPFQRVVLAVCVLCMLGLLHKQHSSIIGDARLDFVFRDIDDKSQIVQSNTARRTQILQDNNGSDSAFSHPLENTCKYPVIYTDEKDIQPFVEHYREVKCVSDQPNLVSMDREGYIYVHRDFDKQRQKKVPKFSCFYRALTGSLFPHVTDFKWSGEQHEIPKNERYWINEDQFVVRCFNSSLNHLKKHNSSIIFERAYAHFANKNKTYADAAPDKLSLSILVLDSTSLNQFRRHAPRTMDFMEKLGFEFLEGYNKVADNSMVNLMPVLANLIYTNLSADIISEVLPLTYMNERVVLEDINFPWNDMKKRDCVTMLNDDIGSIGRGLFHYPSKQVKGFVKPPTDYYYRPYYIYNYRNLISNTSQQCTHDQPSTEVYLDIWEQFSMKFKDKCHFSFNFLTYLTHDNPNYLEVVDERLRTSLERMFANGVMDNTVLVVMGDHGNRIGAIQHAFVGRIEERMPLFSILLPESFKRRFPTLVSNLRINTNRFVSNFDIYQTLKDIYTGRYLNEEIFREGRGISLFDFIPTDRTCSDVTVPENFCTCMERRNLRQSKDSKQFKTTVAIVKDWLAIQSFACILADSIDAETIETYSINQMVRHGLRDMSVETLKRLSAQAALEYLYVELTATIALLNGERVKFITRVQQNLYEQSFRMNVDPLIIDSSAVPSCRSAKTFDRLCSCYQASS</sequence>
<feature type="signal peptide" evidence="1">
    <location>
        <begin position="1"/>
        <end position="25"/>
    </location>
</feature>
<dbReference type="Pfam" id="PF02995">
    <property type="entry name" value="DUF229"/>
    <property type="match status" value="1"/>
</dbReference>
<reference evidence="3" key="1">
    <citation type="submission" date="2022-11" db="UniProtKB">
        <authorList>
            <consortium name="WormBaseParasite"/>
        </authorList>
    </citation>
    <scope>IDENTIFICATION</scope>
</reference>